<keyword evidence="1" id="KW-0547">Nucleotide-binding</keyword>
<evidence type="ECO:0000256" key="3">
    <source>
        <dbReference type="SAM" id="SignalP"/>
    </source>
</evidence>
<keyword evidence="4" id="KW-0829">Tyrosine-protein kinase</keyword>
<dbReference type="SUPFAM" id="SSF52540">
    <property type="entry name" value="P-loop containing nucleoside triphosphate hydrolases"/>
    <property type="match status" value="1"/>
</dbReference>
<evidence type="ECO:0000313" key="5">
    <source>
        <dbReference type="Proteomes" id="UP000005143"/>
    </source>
</evidence>
<dbReference type="Gene3D" id="3.40.50.300">
    <property type="entry name" value="P-loop containing nucleotide triphosphate hydrolases"/>
    <property type="match status" value="1"/>
</dbReference>
<feature type="chain" id="PRO_5039030782" evidence="3">
    <location>
        <begin position="26"/>
        <end position="503"/>
    </location>
</feature>
<dbReference type="EC" id="2.7.10.1" evidence="4"/>
<keyword evidence="4" id="KW-0418">Kinase</keyword>
<sequence length="503" mass="53242">MILGATLIGVLAALLFSLTTPQTFEAEARVQARLEAQDNSLLNAGNSGAGIAQTVDQVAYTAMNTIERRDVVAEATKRLTASGVTGENVLDLAKGLKTEITPGTGIIFLRAKDRDAKKAAKIADAFALALRTTQINGQRQVYAKAAERLKKEYRERRKSGADGSTIGSLTRESYAATISRLDSLSQIAQPIQLLQRANVPTSAIAPKPLRNSLIGAAVGLLFGLLVVTLRSTLDRRLRSVDQLRAAGAPLVGTIPDKLGDAVDKKTGRLSLGTGQLEPFRVLRRNLRFLTPDAEPKVVLVTSAQPSAGKSVTAAGLAAAYASSGRTTLLVECDLRRPVQAARLQVKGTPGLGEYLRGTAEPAEVVRRVPLSAILDGSEDTAEVGTDVVLVPAGEPTGAAAELVDSRRFEDFLHEVREVYDVVIIDSTPLLQVADAGLLVPKVDTVLVCAWLGATSHDTLKTALETVERNGGTVTGVVATAVSRRQDPAHEAYGYTYYGAYGAA</sequence>
<evidence type="ECO:0000256" key="2">
    <source>
        <dbReference type="ARBA" id="ARBA00022840"/>
    </source>
</evidence>
<proteinExistence type="predicted"/>
<keyword evidence="3" id="KW-0732">Signal</keyword>
<dbReference type="GO" id="GO:0004714">
    <property type="term" value="F:transmembrane receptor protein tyrosine kinase activity"/>
    <property type="evidence" value="ECO:0007669"/>
    <property type="project" value="UniProtKB-EC"/>
</dbReference>
<dbReference type="PANTHER" id="PTHR32309">
    <property type="entry name" value="TYROSINE-PROTEIN KINASE"/>
    <property type="match status" value="1"/>
</dbReference>
<evidence type="ECO:0000313" key="4">
    <source>
        <dbReference type="EMBL" id="EHN11688.1"/>
    </source>
</evidence>
<keyword evidence="5" id="KW-1185">Reference proteome</keyword>
<organism evidence="4 5">
    <name type="scientific">Patulibacter medicamentivorans</name>
    <dbReference type="NCBI Taxonomy" id="1097667"/>
    <lineage>
        <taxon>Bacteria</taxon>
        <taxon>Bacillati</taxon>
        <taxon>Actinomycetota</taxon>
        <taxon>Thermoleophilia</taxon>
        <taxon>Solirubrobacterales</taxon>
        <taxon>Patulibacteraceae</taxon>
        <taxon>Patulibacter</taxon>
    </lineage>
</organism>
<evidence type="ECO:0000256" key="1">
    <source>
        <dbReference type="ARBA" id="ARBA00022741"/>
    </source>
</evidence>
<feature type="signal peptide" evidence="3">
    <location>
        <begin position="1"/>
        <end position="25"/>
    </location>
</feature>
<dbReference type="InterPro" id="IPR050445">
    <property type="entry name" value="Bact_polysacc_biosynth/exp"/>
</dbReference>
<protein>
    <submittedName>
        <fullName evidence="4">Protein-tyrosine kinase</fullName>
        <ecNumber evidence="4">2.7.10.1</ecNumber>
    </submittedName>
</protein>
<comment type="caution">
    <text evidence="4">The sequence shown here is derived from an EMBL/GenBank/DDBJ whole genome shotgun (WGS) entry which is preliminary data.</text>
</comment>
<keyword evidence="4" id="KW-0808">Transferase</keyword>
<dbReference type="CDD" id="cd05387">
    <property type="entry name" value="BY-kinase"/>
    <property type="match status" value="1"/>
</dbReference>
<name>H0E3R8_9ACTN</name>
<accession>H0E3R8</accession>
<reference evidence="4 5" key="1">
    <citation type="journal article" date="2013" name="Biodegradation">
        <title>Quantitative proteomic analysis of ibuprofen-degrading Patulibacter sp. strain I11.</title>
        <authorList>
            <person name="Almeida B."/>
            <person name="Kjeldal H."/>
            <person name="Lolas I."/>
            <person name="Knudsen A.D."/>
            <person name="Carvalho G."/>
            <person name="Nielsen K.L."/>
            <person name="Barreto Crespo M.T."/>
            <person name="Stensballe A."/>
            <person name="Nielsen J.L."/>
        </authorList>
    </citation>
    <scope>NUCLEOTIDE SEQUENCE [LARGE SCALE GENOMIC DNA]</scope>
    <source>
        <strain evidence="4 5">I11</strain>
    </source>
</reference>
<dbReference type="EMBL" id="AGUD01000079">
    <property type="protein sequence ID" value="EHN11688.1"/>
    <property type="molecule type" value="Genomic_DNA"/>
</dbReference>
<dbReference type="AlphaFoldDB" id="H0E3R8"/>
<dbReference type="PANTHER" id="PTHR32309:SF31">
    <property type="entry name" value="CAPSULAR EXOPOLYSACCHARIDE FAMILY"/>
    <property type="match status" value="1"/>
</dbReference>
<keyword evidence="2" id="KW-0067">ATP-binding</keyword>
<dbReference type="InterPro" id="IPR005702">
    <property type="entry name" value="Wzc-like_C"/>
</dbReference>
<dbReference type="Proteomes" id="UP000005143">
    <property type="component" value="Unassembled WGS sequence"/>
</dbReference>
<gene>
    <name evidence="4" type="ORF">PAI11_14420</name>
</gene>
<dbReference type="InterPro" id="IPR027417">
    <property type="entry name" value="P-loop_NTPase"/>
</dbReference>